<evidence type="ECO:0000313" key="2">
    <source>
        <dbReference type="EMBL" id="TLE05596.1"/>
    </source>
</evidence>
<reference evidence="2 3" key="1">
    <citation type="journal article" date="2014" name="Genome Announc.">
        <title>Draft genome sequences of eight enterohepatic helicobacter species isolated from both laboratory and wild rodents.</title>
        <authorList>
            <person name="Sheh A."/>
            <person name="Shen Z."/>
            <person name="Fox J.G."/>
        </authorList>
    </citation>
    <scope>NUCLEOTIDE SEQUENCE [LARGE SCALE GENOMIC DNA]</scope>
    <source>
        <strain evidence="2 3">Missouri</strain>
    </source>
</reference>
<evidence type="ECO:0000313" key="3">
    <source>
        <dbReference type="Proteomes" id="UP000029870"/>
    </source>
</evidence>
<comment type="caution">
    <text evidence="2">The sequence shown here is derived from an EMBL/GenBank/DDBJ whole genome shotgun (WGS) entry which is preliminary data.</text>
</comment>
<proteinExistence type="predicted"/>
<feature type="coiled-coil region" evidence="1">
    <location>
        <begin position="28"/>
        <end position="62"/>
    </location>
</feature>
<accession>A0A6D2CHS4</accession>
<gene>
    <name evidence="2" type="ORF">LS77_002570</name>
</gene>
<organism evidence="2 3">
    <name type="scientific">Helicobacter bilis</name>
    <dbReference type="NCBI Taxonomy" id="37372"/>
    <lineage>
        <taxon>Bacteria</taxon>
        <taxon>Pseudomonadati</taxon>
        <taxon>Campylobacterota</taxon>
        <taxon>Epsilonproteobacteria</taxon>
        <taxon>Campylobacterales</taxon>
        <taxon>Helicobacteraceae</taxon>
        <taxon>Helicobacter</taxon>
    </lineage>
</organism>
<dbReference type="EMBL" id="JRPH02000006">
    <property type="protein sequence ID" value="TLE05596.1"/>
    <property type="molecule type" value="Genomic_DNA"/>
</dbReference>
<name>A0A6D2CHS4_9HELI</name>
<dbReference type="GeneID" id="60657269"/>
<evidence type="ECO:0000256" key="1">
    <source>
        <dbReference type="SAM" id="Coils"/>
    </source>
</evidence>
<dbReference type="AlphaFoldDB" id="A0A6D2CHS4"/>
<keyword evidence="1" id="KW-0175">Coiled coil</keyword>
<sequence>MIENKTNSITKDYHFYLSCSKEELGKLYRNNAIKEKRLNKKIQDMEKEIKEIEKINTLLTKAMTAKNKDINKNLTPLKETISYKSAMKYKASLSLDEQQKIINEVNDEINRKYDDE</sequence>
<dbReference type="Proteomes" id="UP000029870">
    <property type="component" value="Unassembled WGS sequence"/>
</dbReference>
<protein>
    <submittedName>
        <fullName evidence="2">Uncharacterized protein</fullName>
    </submittedName>
</protein>
<dbReference type="RefSeq" id="WP_004088239.1">
    <property type="nucleotide sequence ID" value="NZ_JAERIZ010000002.1"/>
</dbReference>